<reference evidence="8" key="2">
    <citation type="submission" date="2025-08" db="UniProtKB">
        <authorList>
            <consortium name="Ensembl"/>
        </authorList>
    </citation>
    <scope>IDENTIFICATION</scope>
</reference>
<reference evidence="8" key="3">
    <citation type="submission" date="2025-09" db="UniProtKB">
        <authorList>
            <consortium name="Ensembl"/>
        </authorList>
    </citation>
    <scope>IDENTIFICATION</scope>
</reference>
<feature type="domain" description="VWFD" evidence="7">
    <location>
        <begin position="2025"/>
        <end position="2189"/>
    </location>
</feature>
<dbReference type="FunFam" id="2.10.25.10:FF:000153">
    <property type="entry name" value="MUC5B isoform 1"/>
    <property type="match status" value="1"/>
</dbReference>
<keyword evidence="3" id="KW-0677">Repeat</keyword>
<evidence type="ECO:0000256" key="1">
    <source>
        <dbReference type="ARBA" id="ARBA00004613"/>
    </source>
</evidence>
<dbReference type="Bgee" id="ENSACAG00000016278">
    <property type="expression patterns" value="Expressed in skeletal muscle tissue and 2 other cell types or tissues"/>
</dbReference>
<dbReference type="SMART" id="SM00216">
    <property type="entry name" value="VWD"/>
    <property type="match status" value="12"/>
</dbReference>
<proteinExistence type="predicted"/>
<evidence type="ECO:0000256" key="3">
    <source>
        <dbReference type="ARBA" id="ARBA00022737"/>
    </source>
</evidence>
<dbReference type="Proteomes" id="UP000001646">
    <property type="component" value="Unplaced"/>
</dbReference>
<accession>A0A803T955</accession>
<dbReference type="Pfam" id="PF01826">
    <property type="entry name" value="TIL"/>
    <property type="match status" value="12"/>
</dbReference>
<dbReference type="Pfam" id="PF17517">
    <property type="entry name" value="IgGFc_binding"/>
    <property type="match status" value="1"/>
</dbReference>
<dbReference type="SMART" id="SM00214">
    <property type="entry name" value="VWC"/>
    <property type="match status" value="7"/>
</dbReference>
<dbReference type="Pfam" id="PF00094">
    <property type="entry name" value="VWD"/>
    <property type="match status" value="13"/>
</dbReference>
<evidence type="ECO:0000313" key="8">
    <source>
        <dbReference type="Ensembl" id="ENSACAP00000031745.1"/>
    </source>
</evidence>
<feature type="domain" description="VWFD" evidence="7">
    <location>
        <begin position="2360"/>
        <end position="2543"/>
    </location>
</feature>
<dbReference type="InterPro" id="IPR002919">
    <property type="entry name" value="TIL_dom"/>
</dbReference>
<dbReference type="InterPro" id="IPR050780">
    <property type="entry name" value="Mucin_vWF_Thrombospondin_sf"/>
</dbReference>
<feature type="domain" description="VWFD" evidence="7">
    <location>
        <begin position="3958"/>
        <end position="4138"/>
    </location>
</feature>
<sequence>MATSMIQTFFFSTTVMSGLTVLCNNLGTDYITSYMENYGSSGTFELQIRGHHALTTVSVNVPCNSCPDKTKFRKKITVNNDEMVKVVLPSFVEIKGSKLFSDIVMITADKEISVVSKNSKPLSTDIAQLYPVESLGRNYYVVTPSLGPKNAFPEFSVFSVKGPNVVTIDLKAQVIFNGKTYAAGKKLIVTLKAFEGIQLQGTGDLSGTEIDSQEPVAVLSGHICSWKYTKCNHVFEQLQPVPSWGKTFMVPPLPGQTKSDILYVSASQDTVVNYQIGANKKAAILVGGQVVQILVLPQNPVYLSASSPVQLYYFATGAKFQNTIYDTLLMEIPAVDRYSREYTVNGQVGFQNFVFLVAKTTVVNDFTVNGKPLVKLQWSAIPGTEYSWGRFDLKDADFAYKVLHPELPFCLLSVGIADQNSYGTVGAWCERPVYSLIFSLSFLDEQIITCANVLCNKGTECKMINGQPHCLPVSNATCWAWGDPHYCTFDGRKFDFQGTCTYTLCKTTENNGFPYFHIFAKNENRGNKRVSYVGEVTFETSEYSITIVRSEVGYVRTPLPITLNEGKVWIVQSGTSVVITTEYQLRISYDWNHHIQVTLSSVFHGLVAGLCGNYNEDPKDDFMTPEGTLAPDANAFGESWWLKGQHDNCWNDCHGPCQACRPDLVTKYGSQQYCGLIAAPSNGPFAPCHAKVDPAFFFESCVYDVCANDGHRPTLCDALKAYADACQRVGVQIGEWRKTAGCPLQCPTNSEYQPCGTACPATCVDQKELLCPAVCVEGCQCKEGFVLSHGTCIPKSSCGCYYEGRPYAPNEKFWADDRCSKLCVCNPATRQVECGPSSCKSSEKCDVQKGVRGCYPIDFGNCTAQGDPHYCTYDNCRFDFQGSCSYVLSQVDETVKDVPWFGVYVENEYRGNNHVTWTRSVQVNVYDKEIVVSRQHPGKILVDGLLTCLPYSSFGGRVKAFRQGNSAVIQTSFDLSVRFDWNNHVFVTVPGTYAGILHGLCGNFNGNCKDDALVPGKILVPSIPVFGKTKKPDPKCNEIIDPKCPGIEAMREQQRASGKDCGLIVARDGPFRECHAHIDPEDAFLDCVYDACFFKGHYTAICSAITNYAKACQAAGITIYPWRSSTFCPPACPRNSHYELCAKECGQSCNSLYVPVSCPAKCEEDCVCDEDFIKNDDVCVPIAQCGCFHQGQYYPVLEYFYPSCEERCQCQAGGRVVCEVIRCGPNEECKLLGGVRKCHPTGSATCSAIGNFYQTFDSLSFSFQSTCSYILAKVKENNVGVRPISVIIENEALPNRKTTLIKTSFSFLQVDGVFYYLPVNLLDGQVRIYQYGVSIRLDSAFGFALIYDQNSHLRITIPSTYQGHMAGLCGDYNGWKENDLQLPDGSVVSDVITFVSSWKLPVLGVSCRDRCTGPSIPICGKEKEEDFKQRSSCGIITASDGPFQTCHAIVDPNVYLNNCILKLCIGGGDNDALCQAIQSYVTACQEAKVDIQPWRSPSFCPLTCPANSHYSICSNICETNCAGITDHLKCPEHCVEGCQCDDGFFFDGIKCVSLDECGCFENNRYYPVCEEEGHLEAGDVVWWCLQKLSKDKICLVKDGVLQCGSKAPSCLHVKCQKDTVCKIINGQPQCVPTSNSTCWAWGDPHYCTFDGRKFDFQGTCTYTIVQTIDDNLGCPSFHIFAKNENRGNKRVSYVGEVTLVTLEYRITMVRSENGYVRVNGIRVALPISLEGGRLRVVQSGNSAVITTDYQLWMSYDWNHHLRVTLGSDFYGLVTGLCGNYNGDPKDDFMTPEGTLAPDTNAFGESWWLKGQDDNCWNDCHGPCQPCQPDLVKKYGSEEYCGLITAPNGPFAPCHAKVDPAFFFESCVYDVCANEGHRPTLCDALKAYADTCQREGVQIGEWTKISGCLPQCPPNSEYNPCGTACPATCVDQRELLCPDVCVAGCQCKEGFVLSHGTCIPKSSCGCYYEGRPYAPNEKFWADDRCSKLCVCNPATRQVECGPSSCKSSEKCDVQKGVRGCYPIDFGNCTAQGDPHYCTYDNCRFDFQGSCSYVLSQVDETVKDVPWFGVYVENEYRGNNRVTWTRSVQVNVYDKEIVVSRRYPGKILVRRVKVFKQGNRAVIQTNFGLSASFDWNNHVFVTVPGTYAGILNGLCGNFNGDCKDDALVPGKTLVPSIPVFGNTKEPDPKCNEIIDPKCPGIEAMREQQRASGKDCGLIVAKDGPFRECHAHIDPEDAFLDCVYDACFFKGHYTAICAAIANYAKACQAAGITIYPWRSSTFCPPACPRNSHYELCAKECGQSCSTLYVPVSCPAKCEEDCVCDEGFIKSNDACVPIAQCGCFHQGQYYPVLEYFYPSCEERCQCQAGGRVVCEVIRCGPNEECKLVNGLQKCHPTGSAMCSIIGSFYLTFDKLSFNSQGTCTYILVKLQENNVCILLTRSSSLFLQVDGVFHYLPVNLLGGQVRIYQYGVNIRIDSTFGFALTYDLFYHLETTLPNTYQGQVTGLCGNYNGQREDDLQLPDGTVVSDVAVFVASWKIPVLGVSCTDGCSGSRCPICVKEKEELFKHSSSCGIITASDGPFQACHALVDPSVYLDNCVFEMCIRGGDKDAFCKAIQSYVTACQEAKGNIQPWRSPSFCPLTCPANSHYSICSDICETSCAGITDHLKCPEHCVEGCQCDDGFFFDGIKCVPLDDCGCFENNRYFPVCEKDVILLNNCAEKCVCTAMGLICEANACSENEVCEVKDGVLQCSKPPTPSCLHVKCRRGMECQMINGQPKCVPTSNSTCWAWGDPHIHTFDGRNFDFQGTCTYTLCKTTNDNLEFPPFHIFIKNAHRGNTHVSYVEKVTFEVLEYSITMARSETGFVWVNGIRMALPISLEGGKLWLVQSGNSVVVFTYFQLRISYDWNHDVRVTLSSAYLGFVAGLCGNYNEDPKDDFMTPEGTLAPDANAFGESWWLKGQDDNCWHDCHGPCQPCQPDLVTKYGSEEYCGLITAPNGPFASCHAKVNPTFFFESCVYDVCANEGHRPTLCDALKAYADTCQREGVQIGEWRKIAGCLPQCPPNSEYQQCGTYCPATCVDQRQLLCPAVCVEGCHCKEGFVLSHGTCIPRSSCGCYYEGRLYAPNERFWADDQCSKLCVCNPATRHLECGPSACKASEKCDVQKGVRDCYPIDFGNCTAQGDPHYCTYDNCRFDFQGSCSYVLSQVDETVKDVPWFGVYVENEYRGNNRVTWTRSVQVNVYDKEIVASRRYPGKILVGGVLTSLPYSSFGGRVKAFRQGNRAVIQTRFSLSVSFDWNGHVFVSVPGTYAGILNGLCGNFNGDCKDDALVPGKTLVPSIPVFGNTKEPDPKCNEIIDPKCPGIEAMREQQRASGKDCGLIVAKDGPFRECHAHIDPEDAFLDCVYDACFFKGHYTAICAAIANYAKACQAAGITIYQWRSSTFCPPACPRNSHYELCAKECGQSCNSLYVPASCPAKCEEDCVCDEGFIKSNDACVPIAQCGCFHQGQYYPVSEYFFPSCEERCQCQAGGRVVCESIRCGPNEECKLLDGVQKCHPTGSATCSASGSFYLTFDRLPFNFQGTCTYILAKLQENNVGLTPITVIIENEDWLNGQKTVIKLVRVQISDIEVNGEFHYLPVNLLGGKVRIYQKGFSIKIGSALGFALTYDQHYHVRITLSSTYQGQMTGLCGNYNGQKDDDLQLPDGTVVSDVAEFVAAWKVPVLGVSCTDGCSGPRCPLCEIEKEEDFKQRSSCGIITASDGPFQACHAIVDPNVYLNNCVFELCINGGDKEALCKAIQSYVTACQEAKVDIPPWRSPLFCPLTCPPNSHYRICSNYCETNCARLTDRYKCPESCAEGCQCDDGFFFNGINCVPLDNCGCFQNGRCLPVCEKEESYLTPDCQTSCTCQNDGSVTCEPSDCGADEVCELRDGILPVPQPSCSSTQCRKKETCQMMNGHPVCVAQSSATCRAQGDPHYWTFDKWKYNFMGTCLYTLVKTCGSDTTLPAFHIAAKNENRGRQSVSYIGLVMVQVYGYEIKMARKEYGLVRVNNQWSRLPISLHEGKLQLYQSGTFIVLETDFSLRVSYDWNSQLVVKVSSSFSENVCGLCGNYNGDPADDFQTPAGSLAPSPVEFGKSWKMEDGDQFCWNDCHGKCKDITVEVLVKYKTERFCGWISKKESGPFRQCHSVIDPEIFVENCAYDLYIYEGHREALCQALKSYADACQREGVALSEWRKLTGCSLSCPENSQYKLCGSGCIATCNDQALPTNCSSLGCVETCQCNEGFVLESGQCIPQAACGCIFEGRLLTPKEEFWGDSTCTRRCVCDPQSKQVKCQAASCKKGEQCKVEKGIQNCYPTSFSTCSAIGYSHYHTFDGQSFNFQGTCLYMFAGLTKKSKDLVDFKVLVRNAGQGGSSVSLNKLVTVQVYGKEISISWTSHGRVMINGLLTHLPYWMGLNQILIYRKGWNAVIQTNFGLTVTFDWKSHLTVTVPKTYEGALGGLCGNFNGDKEDDLMSTVTGVASNSALLGQHWKVAEPLGCEELSPRECPDLESTSRHQRVLTAECGLLVDKSGPFRECHGKIDPEVFFLDCVYDYCKTNGQKAVLRYIIAAYAEACQSIEVTIYSWRIHIFWKPVCPQNSHYELCARSCQPTCQSLFSPLLCSSHCAEGCVCDEGFVLSGERCVPISQCGCVYQDLYYSVGQTFYPTSKCNVECVCQAGGDVTCKQISCGPKEECRIIDGVVKCHPVASATCSASGDPHYISFDGLHFNFQGNCTYVLAKTATKGTKSLVPFTITEENEAWGSGRVSVTKMVSLEIYVLSGGKLRAYQHGTKVLIETGFGLTMSYNLVYHVTVTVPSTYQGQMEGLCGNYNGQKDDEFLLPGGKKASNAAAFGAAWKVPVPGATGACSDGCSGSDCPTCEERKKDVFKQHNYCGILTASDGPFRACHSKVDPSVYFNDCIYDLCSGNGDSPVLCQSIQSYASACQEAKVPIQPWRSPEFCPLSCPPKSHYEICADLCSAGCVGLGDSQVCPETCVEGCQCDDGFFFDGLGCSTVENCGCFGNGSYYKVLTSGRFSWGSLVLTLFSRGTQPVNGLSCSELNS</sequence>
<dbReference type="SMART" id="SM00832">
    <property type="entry name" value="C8"/>
    <property type="match status" value="12"/>
</dbReference>
<keyword evidence="2" id="KW-0964">Secreted</keyword>
<dbReference type="GO" id="GO:0005576">
    <property type="term" value="C:extracellular region"/>
    <property type="evidence" value="ECO:0007669"/>
    <property type="project" value="UniProtKB-SubCell"/>
</dbReference>
<dbReference type="InterPro" id="IPR001846">
    <property type="entry name" value="VWF_type-D"/>
</dbReference>
<dbReference type="PANTHER" id="PTHR11339">
    <property type="entry name" value="EXTRACELLULAR MATRIX GLYCOPROTEIN RELATED"/>
    <property type="match status" value="1"/>
</dbReference>
<dbReference type="InterPro" id="IPR035234">
    <property type="entry name" value="IgGFc-bd_N"/>
</dbReference>
<dbReference type="InParanoid" id="A0A803T955"/>
<dbReference type="SMART" id="SM00274">
    <property type="entry name" value="FOLN"/>
    <property type="match status" value="4"/>
</dbReference>
<evidence type="ECO:0000256" key="5">
    <source>
        <dbReference type="ARBA" id="ARBA00023180"/>
    </source>
</evidence>
<feature type="chain" id="PRO_5033014962" description="VWFD domain-containing protein" evidence="6">
    <location>
        <begin position="18"/>
        <end position="5089"/>
    </location>
</feature>
<feature type="domain" description="VWFD" evidence="7">
    <location>
        <begin position="3554"/>
        <end position="3721"/>
    </location>
</feature>
<keyword evidence="5" id="KW-0325">Glycoprotein</keyword>
<feature type="domain" description="VWFD" evidence="7">
    <location>
        <begin position="4350"/>
        <end position="4529"/>
    </location>
</feature>
<dbReference type="Pfam" id="PF08742">
    <property type="entry name" value="C8"/>
    <property type="match status" value="12"/>
</dbReference>
<dbReference type="Gene3D" id="2.10.25.10">
    <property type="entry name" value="Laminin"/>
    <property type="match status" value="12"/>
</dbReference>
<keyword evidence="9" id="KW-1185">Reference proteome</keyword>
<feature type="domain" description="VWFD" evidence="7">
    <location>
        <begin position="1636"/>
        <end position="1816"/>
    </location>
</feature>
<evidence type="ECO:0000256" key="2">
    <source>
        <dbReference type="ARBA" id="ARBA00022525"/>
    </source>
</evidence>
<dbReference type="Ensembl" id="ENSACAT00000037651.1">
    <property type="protein sequence ID" value="ENSACAP00000031745.1"/>
    <property type="gene ID" value="ENSACAG00000016278.3"/>
</dbReference>
<feature type="signal peptide" evidence="6">
    <location>
        <begin position="1"/>
        <end position="17"/>
    </location>
</feature>
<feature type="domain" description="VWFD" evidence="7">
    <location>
        <begin position="476"/>
        <end position="650"/>
    </location>
</feature>
<dbReference type="InterPro" id="IPR025615">
    <property type="entry name" value="TILa_dom"/>
</dbReference>
<evidence type="ECO:0000259" key="7">
    <source>
        <dbReference type="PROSITE" id="PS51233"/>
    </source>
</evidence>
<evidence type="ECO:0000313" key="9">
    <source>
        <dbReference type="Proteomes" id="UP000001646"/>
    </source>
</evidence>
<comment type="subcellular location">
    <subcellularLocation>
        <location evidence="1">Secreted</location>
    </subcellularLocation>
</comment>
<dbReference type="PROSITE" id="PS51233">
    <property type="entry name" value="VWFD"/>
    <property type="match status" value="12"/>
</dbReference>
<evidence type="ECO:0000256" key="6">
    <source>
        <dbReference type="SAM" id="SignalP"/>
    </source>
</evidence>
<protein>
    <recommendedName>
        <fullName evidence="7">VWFD domain-containing protein</fullName>
    </recommendedName>
</protein>
<dbReference type="InterPro" id="IPR014853">
    <property type="entry name" value="VWF/SSPO/ZAN-like_Cys-rich_dom"/>
</dbReference>
<feature type="domain" description="VWFD" evidence="7">
    <location>
        <begin position="4738"/>
        <end position="4896"/>
    </location>
</feature>
<evidence type="ECO:0000256" key="4">
    <source>
        <dbReference type="ARBA" id="ARBA00023157"/>
    </source>
</evidence>
<feature type="domain" description="VWFD" evidence="7">
    <location>
        <begin position="2781"/>
        <end position="2961"/>
    </location>
</feature>
<dbReference type="PANTHER" id="PTHR11339:SF244">
    <property type="entry name" value="IGGFC-BINDING PROTEIN"/>
    <property type="match status" value="1"/>
</dbReference>
<feature type="domain" description="VWFD" evidence="7">
    <location>
        <begin position="860"/>
        <end position="1037"/>
    </location>
</feature>
<reference evidence="8" key="1">
    <citation type="submission" date="2009-12" db="EMBL/GenBank/DDBJ databases">
        <title>The Genome Sequence of Anolis carolinensis (Green Anole Lizard).</title>
        <authorList>
            <consortium name="The Genome Sequencing Platform"/>
            <person name="Di Palma F."/>
            <person name="Alfoldi J."/>
            <person name="Heiman D."/>
            <person name="Young S."/>
            <person name="Grabherr M."/>
            <person name="Johnson J."/>
            <person name="Lander E.S."/>
            <person name="Lindblad-Toh K."/>
        </authorList>
    </citation>
    <scope>NUCLEOTIDE SEQUENCE [LARGE SCALE GENOMIC DNA]</scope>
    <source>
        <strain evidence="8">JBL SC #1</strain>
    </source>
</reference>
<dbReference type="SUPFAM" id="SSF57567">
    <property type="entry name" value="Serine protease inhibitors"/>
    <property type="match status" value="12"/>
</dbReference>
<dbReference type="SMART" id="SM00215">
    <property type="entry name" value="VWC_out"/>
    <property type="match status" value="9"/>
</dbReference>
<dbReference type="GeneTree" id="ENSGT00950000183155"/>
<dbReference type="InterPro" id="IPR001007">
    <property type="entry name" value="VWF_dom"/>
</dbReference>
<keyword evidence="4" id="KW-1015">Disulfide bond</keyword>
<feature type="domain" description="VWFD" evidence="7">
    <location>
        <begin position="3170"/>
        <end position="3347"/>
    </location>
</feature>
<keyword evidence="6" id="KW-0732">Signal</keyword>
<feature type="domain" description="VWFD" evidence="7">
    <location>
        <begin position="1244"/>
        <end position="1408"/>
    </location>
</feature>
<organism evidence="8 9">
    <name type="scientific">Anolis carolinensis</name>
    <name type="common">Green anole</name>
    <name type="synonym">American chameleon</name>
    <dbReference type="NCBI Taxonomy" id="28377"/>
    <lineage>
        <taxon>Eukaryota</taxon>
        <taxon>Metazoa</taxon>
        <taxon>Chordata</taxon>
        <taxon>Craniata</taxon>
        <taxon>Vertebrata</taxon>
        <taxon>Euteleostomi</taxon>
        <taxon>Lepidosauria</taxon>
        <taxon>Squamata</taxon>
        <taxon>Bifurcata</taxon>
        <taxon>Unidentata</taxon>
        <taxon>Episquamata</taxon>
        <taxon>Toxicofera</taxon>
        <taxon>Iguania</taxon>
        <taxon>Dactyloidae</taxon>
        <taxon>Anolis</taxon>
    </lineage>
</organism>
<dbReference type="Pfam" id="PF12714">
    <property type="entry name" value="TILa"/>
    <property type="match status" value="4"/>
</dbReference>
<dbReference type="FunFam" id="2.10.25.10:FF:000055">
    <property type="entry name" value="alpha-tectorin isoform X1"/>
    <property type="match status" value="6"/>
</dbReference>
<name>A0A803T955_ANOCA</name>
<dbReference type="InterPro" id="IPR003645">
    <property type="entry name" value="Fol_N"/>
</dbReference>
<dbReference type="InterPro" id="IPR036084">
    <property type="entry name" value="Ser_inhib-like_sf"/>
</dbReference>
<dbReference type="CDD" id="cd19941">
    <property type="entry name" value="TIL"/>
    <property type="match status" value="12"/>
</dbReference>